<gene>
    <name evidence="2" type="ORF">SAMN04488691_103424</name>
</gene>
<protein>
    <recommendedName>
        <fullName evidence="4">Thiol-disulfide isomerase or thioredoxin</fullName>
    </recommendedName>
</protein>
<dbReference type="SUPFAM" id="SSF52833">
    <property type="entry name" value="Thioredoxin-like"/>
    <property type="match status" value="1"/>
</dbReference>
<feature type="compositionally biased region" description="Gly residues" evidence="1">
    <location>
        <begin position="42"/>
        <end position="51"/>
    </location>
</feature>
<proteinExistence type="predicted"/>
<reference evidence="2 3" key="1">
    <citation type="submission" date="2016-10" db="EMBL/GenBank/DDBJ databases">
        <authorList>
            <person name="de Groot N.N."/>
        </authorList>
    </citation>
    <scope>NUCLEOTIDE SEQUENCE [LARGE SCALE GENOMIC DNA]</scope>
    <source>
        <strain evidence="2 3">CDM_5</strain>
    </source>
</reference>
<dbReference type="Gene3D" id="3.40.30.10">
    <property type="entry name" value="Glutaredoxin"/>
    <property type="match status" value="1"/>
</dbReference>
<evidence type="ECO:0000313" key="2">
    <source>
        <dbReference type="EMBL" id="SEL26551.1"/>
    </source>
</evidence>
<dbReference type="RefSeq" id="WP_074793457.1">
    <property type="nucleotide sequence ID" value="NZ_FOAD01000003.1"/>
</dbReference>
<accession>A0A1H7NT39</accession>
<dbReference type="EMBL" id="FOAD01000003">
    <property type="protein sequence ID" value="SEL26551.1"/>
    <property type="molecule type" value="Genomic_DNA"/>
</dbReference>
<feature type="region of interest" description="Disordered" evidence="1">
    <location>
        <begin position="42"/>
        <end position="70"/>
    </location>
</feature>
<evidence type="ECO:0000313" key="3">
    <source>
        <dbReference type="Proteomes" id="UP000183894"/>
    </source>
</evidence>
<evidence type="ECO:0008006" key="4">
    <source>
        <dbReference type="Google" id="ProtNLM"/>
    </source>
</evidence>
<dbReference type="AlphaFoldDB" id="A0A1H7NT39"/>
<dbReference type="Proteomes" id="UP000183894">
    <property type="component" value="Unassembled WGS sequence"/>
</dbReference>
<evidence type="ECO:0000256" key="1">
    <source>
        <dbReference type="SAM" id="MobiDB-lite"/>
    </source>
</evidence>
<organism evidence="2 3">
    <name type="scientific">Haloferax larsenii</name>
    <dbReference type="NCBI Taxonomy" id="302484"/>
    <lineage>
        <taxon>Archaea</taxon>
        <taxon>Methanobacteriati</taxon>
        <taxon>Methanobacteriota</taxon>
        <taxon>Stenosarchaea group</taxon>
        <taxon>Halobacteria</taxon>
        <taxon>Halobacteriales</taxon>
        <taxon>Haloferacaceae</taxon>
        <taxon>Haloferax</taxon>
    </lineage>
</organism>
<name>A0A1H7NT39_HALLR</name>
<sequence>MTSGPTRRDSHEQPRVGTRRRFLQLAGAGTIGLAGCLGGGSGSTGGGGGSSGDSENSGSGGGGGTASDGAWRTTELTDVLTGETFTIEGLLDRPLLLETFAVWCSNCLRQQNEMISFHEAVGDDVVTVALDIDPNEDAEKVREHAERHGFDWRYAVSPEPVTKSLTDEFGSSMANAPTVPMLRICPDGTATRLKNGHKTTEFLREKVSEC</sequence>
<dbReference type="InterPro" id="IPR036249">
    <property type="entry name" value="Thioredoxin-like_sf"/>
</dbReference>